<protein>
    <recommendedName>
        <fullName evidence="4">Cytochrome c domain-containing protein</fullName>
    </recommendedName>
</protein>
<keyword evidence="1" id="KW-0732">Signal</keyword>
<evidence type="ECO:0008006" key="4">
    <source>
        <dbReference type="Google" id="ProtNLM"/>
    </source>
</evidence>
<dbReference type="HOGENOM" id="CLU_038257_0_0_6"/>
<dbReference type="OrthoDB" id="8830878at2"/>
<comment type="caution">
    <text evidence="2">The sequence shown here is derived from an EMBL/GenBank/DDBJ whole genome shotgun (WGS) entry which is preliminary data.</text>
</comment>
<evidence type="ECO:0000313" key="2">
    <source>
        <dbReference type="EMBL" id="EAR30687.1"/>
    </source>
</evidence>
<dbReference type="AlphaFoldDB" id="A4C555"/>
<feature type="signal peptide" evidence="1">
    <location>
        <begin position="1"/>
        <end position="22"/>
    </location>
</feature>
<accession>A4C555</accession>
<reference evidence="2 3" key="1">
    <citation type="submission" date="2006-02" db="EMBL/GenBank/DDBJ databases">
        <authorList>
            <person name="Moran M.A."/>
            <person name="Kjelleberg S."/>
            <person name="Egan S."/>
            <person name="Saunders N."/>
            <person name="Thomas T."/>
            <person name="Ferriera S."/>
            <person name="Johnson J."/>
            <person name="Kravitz S."/>
            <person name="Halpern A."/>
            <person name="Remington K."/>
            <person name="Beeson K."/>
            <person name="Tran B."/>
            <person name="Rogers Y.-H."/>
            <person name="Friedman R."/>
            <person name="Venter J.C."/>
        </authorList>
    </citation>
    <scope>NUCLEOTIDE SEQUENCE [LARGE SCALE GENOMIC DNA]</scope>
    <source>
        <strain evidence="2 3">D2</strain>
    </source>
</reference>
<feature type="chain" id="PRO_5002667120" description="Cytochrome c domain-containing protein" evidence="1">
    <location>
        <begin position="23"/>
        <end position="543"/>
    </location>
</feature>
<evidence type="ECO:0000256" key="1">
    <source>
        <dbReference type="SAM" id="SignalP"/>
    </source>
</evidence>
<dbReference type="eggNOG" id="ENOG502ZA39">
    <property type="taxonomic scope" value="Bacteria"/>
</dbReference>
<dbReference type="STRING" id="87626.PTD2_03921"/>
<sequence>MKTKLTMLLTGLSLLICHSVSAKDQKAVVENTCTGTWPAYWQDVDPKFSEMWSGQTVSNAPTADWTQPVFKLSDKYPTMPVDDKAHQKWRDKKFDALFNPSTSQKDKTKLASEYAWLVMKYVQEGNINQPKQLDFGVCENPVRPWYHIPFQTYDAMSGREFTHGLTREAPVTFSTIKGTGTDKSTMWAVAIYNATAAYTLGTIWQKEGTVNIPKTNLHFDEGAVIAKPLFNTSTVDQLPILANMPAWNANISDPSFCECKPSAGSECTLVEESQQCPRSYAQWGDVRLMQFDIAIKDSRAPKTGWVYGTFVADGVKKAKEKEPWKRISLLGLMWGNDTPPKGQLAYNNPTDPRKNGFMEEVIIWDTVERLNAYSGSAQMRQMGHLGCNFRLNGPADNANSSCMSCHGTASVPDKNFETPPMISQFSGQTKECVAALLNNMSVGMDRAGDPATVNNGISFSDIDGLYFTNVGAGQSFNMTVQTPSGPKNVMANDAPNYPNGQKQWISLDYSLQSSIALKQWMQWQMHQTTKQQLRIVDKELRRN</sequence>
<dbReference type="RefSeq" id="WP_009836985.1">
    <property type="nucleotide sequence ID" value="NZ_AAOH01000001.1"/>
</dbReference>
<keyword evidence="3" id="KW-1185">Reference proteome</keyword>
<dbReference type="EMBL" id="AAOH01000001">
    <property type="protein sequence ID" value="EAR30687.1"/>
    <property type="molecule type" value="Genomic_DNA"/>
</dbReference>
<organism evidence="2 3">
    <name type="scientific">Pseudoalteromonas tunicata D2</name>
    <dbReference type="NCBI Taxonomy" id="87626"/>
    <lineage>
        <taxon>Bacteria</taxon>
        <taxon>Pseudomonadati</taxon>
        <taxon>Pseudomonadota</taxon>
        <taxon>Gammaproteobacteria</taxon>
        <taxon>Alteromonadales</taxon>
        <taxon>Pseudoalteromonadaceae</taxon>
        <taxon>Pseudoalteromonas</taxon>
    </lineage>
</organism>
<gene>
    <name evidence="2" type="ORF">PTD2_03921</name>
</gene>
<name>A4C555_9GAMM</name>
<evidence type="ECO:0000313" key="3">
    <source>
        <dbReference type="Proteomes" id="UP000006201"/>
    </source>
</evidence>
<dbReference type="Proteomes" id="UP000006201">
    <property type="component" value="Unassembled WGS sequence"/>
</dbReference>
<proteinExistence type="predicted"/>